<dbReference type="OrthoDB" id="9803735at2"/>
<dbReference type="InterPro" id="IPR000847">
    <property type="entry name" value="LysR_HTH_N"/>
</dbReference>
<accession>A0A2N3LPG8</accession>
<keyword evidence="2" id="KW-0805">Transcription regulation</keyword>
<keyword evidence="3" id="KW-0238">DNA-binding</keyword>
<dbReference type="InterPro" id="IPR036390">
    <property type="entry name" value="WH_DNA-bd_sf"/>
</dbReference>
<dbReference type="Pfam" id="PF00126">
    <property type="entry name" value="HTH_1"/>
    <property type="match status" value="1"/>
</dbReference>
<dbReference type="FunFam" id="1.10.10.10:FF:000001">
    <property type="entry name" value="LysR family transcriptional regulator"/>
    <property type="match status" value="1"/>
</dbReference>
<evidence type="ECO:0000259" key="6">
    <source>
        <dbReference type="PROSITE" id="PS50931"/>
    </source>
</evidence>
<evidence type="ECO:0000313" key="8">
    <source>
        <dbReference type="Proteomes" id="UP000233440"/>
    </source>
</evidence>
<evidence type="ECO:0000256" key="2">
    <source>
        <dbReference type="ARBA" id="ARBA00023015"/>
    </source>
</evidence>
<dbReference type="GO" id="GO:0003677">
    <property type="term" value="F:DNA binding"/>
    <property type="evidence" value="ECO:0007669"/>
    <property type="project" value="UniProtKB-KW"/>
</dbReference>
<keyword evidence="4" id="KW-0804">Transcription</keyword>
<keyword evidence="8" id="KW-1185">Reference proteome</keyword>
<dbReference type="SUPFAM" id="SSF46785">
    <property type="entry name" value="Winged helix' DNA-binding domain"/>
    <property type="match status" value="1"/>
</dbReference>
<comment type="caution">
    <text evidence="7">The sequence shown here is derived from an EMBL/GenBank/DDBJ whole genome shotgun (WGS) entry which is preliminary data.</text>
</comment>
<gene>
    <name evidence="7" type="ORF">CWO92_00460</name>
</gene>
<dbReference type="RefSeq" id="WP_101352223.1">
    <property type="nucleotide sequence ID" value="NZ_PIQO01000001.1"/>
</dbReference>
<dbReference type="InterPro" id="IPR005119">
    <property type="entry name" value="LysR_subst-bd"/>
</dbReference>
<feature type="domain" description="HTH lysR-type" evidence="6">
    <location>
        <begin position="2"/>
        <end position="59"/>
    </location>
</feature>
<name>A0A2N3LPG8_9BACI</name>
<protein>
    <submittedName>
        <fullName evidence="7">LysR family transcriptional regulator</fullName>
    </submittedName>
</protein>
<organism evidence="7 8">
    <name type="scientific">Heyndrickxia camelliae</name>
    <dbReference type="NCBI Taxonomy" id="1707093"/>
    <lineage>
        <taxon>Bacteria</taxon>
        <taxon>Bacillati</taxon>
        <taxon>Bacillota</taxon>
        <taxon>Bacilli</taxon>
        <taxon>Bacillales</taxon>
        <taxon>Bacillaceae</taxon>
        <taxon>Heyndrickxia</taxon>
    </lineage>
</organism>
<dbReference type="CDD" id="cd05466">
    <property type="entry name" value="PBP2_LTTR_substrate"/>
    <property type="match status" value="1"/>
</dbReference>
<proteinExistence type="inferred from homology"/>
<dbReference type="GO" id="GO:0005829">
    <property type="term" value="C:cytosol"/>
    <property type="evidence" value="ECO:0007669"/>
    <property type="project" value="TreeGrafter"/>
</dbReference>
<evidence type="ECO:0000256" key="3">
    <source>
        <dbReference type="ARBA" id="ARBA00023125"/>
    </source>
</evidence>
<feature type="coiled-coil region" evidence="5">
    <location>
        <begin position="66"/>
        <end position="93"/>
    </location>
</feature>
<dbReference type="PANTHER" id="PTHR30419">
    <property type="entry name" value="HTH-TYPE TRANSCRIPTIONAL REGULATOR YBHD"/>
    <property type="match status" value="1"/>
</dbReference>
<dbReference type="PROSITE" id="PS50931">
    <property type="entry name" value="HTH_LYSR"/>
    <property type="match status" value="1"/>
</dbReference>
<evidence type="ECO:0000256" key="1">
    <source>
        <dbReference type="ARBA" id="ARBA00009437"/>
    </source>
</evidence>
<dbReference type="SUPFAM" id="SSF53850">
    <property type="entry name" value="Periplasmic binding protein-like II"/>
    <property type="match status" value="1"/>
</dbReference>
<dbReference type="PANTHER" id="PTHR30419:SF28">
    <property type="entry name" value="HTH-TYPE TRANSCRIPTIONAL REGULATOR BSDA"/>
    <property type="match status" value="1"/>
</dbReference>
<dbReference type="Gene3D" id="3.40.190.290">
    <property type="match status" value="1"/>
</dbReference>
<evidence type="ECO:0000256" key="4">
    <source>
        <dbReference type="ARBA" id="ARBA00023163"/>
    </source>
</evidence>
<dbReference type="GO" id="GO:0003700">
    <property type="term" value="F:DNA-binding transcription factor activity"/>
    <property type="evidence" value="ECO:0007669"/>
    <property type="project" value="InterPro"/>
</dbReference>
<dbReference type="Pfam" id="PF03466">
    <property type="entry name" value="LysR_substrate"/>
    <property type="match status" value="1"/>
</dbReference>
<dbReference type="Gene3D" id="1.10.10.10">
    <property type="entry name" value="Winged helix-like DNA-binding domain superfamily/Winged helix DNA-binding domain"/>
    <property type="match status" value="1"/>
</dbReference>
<sequence>MMDIRQLRYFSTIVQEGQITRAAKKLHIAQPPLSHQLKLLEEDLGVTLFERNGRKLELTQPGEVLYKHAQNILKQLEETIKEVRESNEGLRGILSVGSVKSCFAHLPQKLKEYLQKYPLVTLQLREGDTFVISELLKSREVEVGITRLPMDLNDFSYIRLSKDPYVAVLPAELLKQQSTKTEISMLELKELPLLLLHRIQGYGQFELIINECRRHGFEPKVVCECPDVSMILSLVSAGIGATIIPRDTLLSFPTDNIKVLHISDSTISTEAAIVWKKDRYLSKNARSFIQMFQ</sequence>
<dbReference type="Proteomes" id="UP000233440">
    <property type="component" value="Unassembled WGS sequence"/>
</dbReference>
<evidence type="ECO:0000313" key="7">
    <source>
        <dbReference type="EMBL" id="PKR86572.1"/>
    </source>
</evidence>
<reference evidence="7 8" key="1">
    <citation type="submission" date="2017-11" db="EMBL/GenBank/DDBJ databases">
        <title>Bacillus camelliae sp. nov., isolated from pu'er tea.</title>
        <authorList>
            <person name="Niu L."/>
        </authorList>
    </citation>
    <scope>NUCLEOTIDE SEQUENCE [LARGE SCALE GENOMIC DNA]</scope>
    <source>
        <strain evidence="7 8">7578-1</strain>
    </source>
</reference>
<dbReference type="InterPro" id="IPR036388">
    <property type="entry name" value="WH-like_DNA-bd_sf"/>
</dbReference>
<dbReference type="InterPro" id="IPR050950">
    <property type="entry name" value="HTH-type_LysR_regulators"/>
</dbReference>
<dbReference type="PRINTS" id="PR00039">
    <property type="entry name" value="HTHLYSR"/>
</dbReference>
<keyword evidence="5" id="KW-0175">Coiled coil</keyword>
<dbReference type="AlphaFoldDB" id="A0A2N3LPG8"/>
<dbReference type="EMBL" id="PIQO01000001">
    <property type="protein sequence ID" value="PKR86572.1"/>
    <property type="molecule type" value="Genomic_DNA"/>
</dbReference>
<comment type="similarity">
    <text evidence="1">Belongs to the LysR transcriptional regulatory family.</text>
</comment>
<evidence type="ECO:0000256" key="5">
    <source>
        <dbReference type="SAM" id="Coils"/>
    </source>
</evidence>